<dbReference type="InterPro" id="IPR005225">
    <property type="entry name" value="Small_GTP-bd"/>
</dbReference>
<dbReference type="AlphaFoldDB" id="G2LEF0"/>
<name>G2LEF0_CHLTF</name>
<dbReference type="Gene3D" id="2.40.30.10">
    <property type="entry name" value="Translation factors"/>
    <property type="match status" value="1"/>
</dbReference>
<dbReference type="NCBIfam" id="TIGR00475">
    <property type="entry name" value="selB"/>
    <property type="match status" value="1"/>
</dbReference>
<evidence type="ECO:0000313" key="11">
    <source>
        <dbReference type="Proteomes" id="UP000006791"/>
    </source>
</evidence>
<dbReference type="STRING" id="981222.Cabther_A0856"/>
<dbReference type="CDD" id="cd03696">
    <property type="entry name" value="SelB_II"/>
    <property type="match status" value="1"/>
</dbReference>
<dbReference type="InterPro" id="IPR000795">
    <property type="entry name" value="T_Tr_GTP-bd_dom"/>
</dbReference>
<dbReference type="Pfam" id="PF25461">
    <property type="entry name" value="Beta-barrel_SelB"/>
    <property type="match status" value="1"/>
</dbReference>
<dbReference type="GO" id="GO:0005525">
    <property type="term" value="F:GTP binding"/>
    <property type="evidence" value="ECO:0007669"/>
    <property type="project" value="UniProtKB-KW"/>
</dbReference>
<dbReference type="InterPro" id="IPR009000">
    <property type="entry name" value="Transl_B-barrel_sf"/>
</dbReference>
<dbReference type="Pfam" id="PF03144">
    <property type="entry name" value="GTP_EFTU_D2"/>
    <property type="match status" value="1"/>
</dbReference>
<dbReference type="CDD" id="cd15491">
    <property type="entry name" value="selB_III"/>
    <property type="match status" value="1"/>
</dbReference>
<evidence type="ECO:0000313" key="10">
    <source>
        <dbReference type="EMBL" id="AEP11613.1"/>
    </source>
</evidence>
<dbReference type="InterPro" id="IPR004535">
    <property type="entry name" value="Transl_elong_SelB"/>
</dbReference>
<reference evidence="10 11" key="1">
    <citation type="journal article" date="2012" name="Environ. Microbiol.">
        <title>Complete genome of Candidatus Chloracidobacterium thermophilum, a chlorophyll-based photoheterotroph belonging to the phylum Acidobacteria.</title>
        <authorList>
            <person name="Garcia Costas A.M."/>
            <person name="Liu Z."/>
            <person name="Tomsho L.P."/>
            <person name="Schuster S.C."/>
            <person name="Ward D.M."/>
            <person name="Bryant D.A."/>
        </authorList>
    </citation>
    <scope>NUCLEOTIDE SEQUENCE [LARGE SCALE GENOMIC DNA]</scope>
    <source>
        <strain evidence="10 11">B</strain>
    </source>
</reference>
<evidence type="ECO:0000259" key="9">
    <source>
        <dbReference type="PROSITE" id="PS51722"/>
    </source>
</evidence>
<keyword evidence="4" id="KW-0547">Nucleotide-binding</keyword>
<dbReference type="NCBIfam" id="TIGR00231">
    <property type="entry name" value="small_GTP"/>
    <property type="match status" value="1"/>
</dbReference>
<dbReference type="PANTHER" id="PTHR43721:SF22">
    <property type="entry name" value="ELONGATION FACTOR TU, MITOCHONDRIAL"/>
    <property type="match status" value="1"/>
</dbReference>
<dbReference type="GO" id="GO:0003924">
    <property type="term" value="F:GTPase activity"/>
    <property type="evidence" value="ECO:0007669"/>
    <property type="project" value="InterPro"/>
</dbReference>
<keyword evidence="5" id="KW-0648">Protein biosynthesis</keyword>
<gene>
    <name evidence="10" type="ordered locus">Cabther_A0856</name>
</gene>
<dbReference type="Gene3D" id="1.10.10.10">
    <property type="entry name" value="Winged helix-like DNA-binding domain superfamily/Winged helix DNA-binding domain"/>
    <property type="match status" value="1"/>
</dbReference>
<dbReference type="PANTHER" id="PTHR43721">
    <property type="entry name" value="ELONGATION FACTOR TU-RELATED"/>
    <property type="match status" value="1"/>
</dbReference>
<dbReference type="EMBL" id="CP002514">
    <property type="protein sequence ID" value="AEP11613.1"/>
    <property type="molecule type" value="Genomic_DNA"/>
</dbReference>
<sequence>MERSVIIGTAGHIDHGKTSLVQALTGTNPDRLPEEQRRGMTIDLGFAHLNYRDWRFAFVDVPGHERFIKNMLAGAHGIDLVLLVIAADEGVMPQTVEHLSICQLLGLSHGVIALTKCDLVEPDWLALIRDDVARFTQGTFLAGKPVVAVSAHTGAGCEALLQALAGEAAAVRPHAVACPPRLPIDRIFTRPGFGTVVTGTLISGTFAVGEEVSIEPGGIVTRIRGLEVHGVARKEVHAGERVALNLTSLEVGDLRRGDVVTPLHRFHPTSRLDVQLELLADAPGPLTDNTRVRLHHGTSEVMARVTLLDGRHELPPGNVCFAQLRLEAPLLALPDDRFILRRYSPATTIGGGKILDVHPPRRRGRSRQTDDVLKQLAAGGDQRRMAFVRRTGATGLTLAELASLTGDSDAELEAFARRTPECVFLGPARRLVAQTALDQLCQNITTTLETLHRERPRQPDLPREEIRQRTAHNLPTEVFQHAVTRLVHEQRIVADAHAMRLASHQVQLSASDTAQKQTVEQLCRQAGWHMPTLPDLCRLTNRPATQVLADVQLLIIEGRLVRVGDFFLHAEAASELLARLRQAKTKGETLDVGAFKVLFDLPRKYAIPLLEWLDQTGVTRRYGNIRLMA</sequence>
<comment type="subcellular location">
    <subcellularLocation>
        <location evidence="1">Cytoplasm</location>
    </subcellularLocation>
</comment>
<keyword evidence="11" id="KW-1185">Reference proteome</keyword>
<dbReference type="PROSITE" id="PS00301">
    <property type="entry name" value="G_TR_1"/>
    <property type="match status" value="1"/>
</dbReference>
<dbReference type="HOGENOM" id="CLU_023030_3_0_0"/>
<dbReference type="PROSITE" id="PS51722">
    <property type="entry name" value="G_TR_2"/>
    <property type="match status" value="1"/>
</dbReference>
<dbReference type="InterPro" id="IPR057335">
    <property type="entry name" value="Beta-barrel_SelB"/>
</dbReference>
<dbReference type="Gene3D" id="3.40.50.300">
    <property type="entry name" value="P-loop containing nucleotide triphosphate hydrolases"/>
    <property type="match status" value="1"/>
</dbReference>
<dbReference type="Pfam" id="PF09106">
    <property type="entry name" value="WHD_2nd_SelB"/>
    <property type="match status" value="1"/>
</dbReference>
<dbReference type="InterPro" id="IPR004161">
    <property type="entry name" value="EFTu-like_2"/>
</dbReference>
<dbReference type="InterPro" id="IPR036388">
    <property type="entry name" value="WH-like_DNA-bd_sf"/>
</dbReference>
<dbReference type="GO" id="GO:0001514">
    <property type="term" value="P:selenocysteine incorporation"/>
    <property type="evidence" value="ECO:0007669"/>
    <property type="project" value="InterPro"/>
</dbReference>
<dbReference type="InterPro" id="IPR027417">
    <property type="entry name" value="P-loop_NTPase"/>
</dbReference>
<dbReference type="GO" id="GO:0003723">
    <property type="term" value="F:RNA binding"/>
    <property type="evidence" value="ECO:0007669"/>
    <property type="project" value="InterPro"/>
</dbReference>
<dbReference type="SUPFAM" id="SSF50465">
    <property type="entry name" value="EF-Tu/eEF-1alpha/eIF2-gamma C-terminal domain"/>
    <property type="match status" value="1"/>
</dbReference>
<dbReference type="InterPro" id="IPR015190">
    <property type="entry name" value="Elong_fac_SelB-wing-hlx_typ-2"/>
</dbReference>
<organism evidence="10 11">
    <name type="scientific">Chloracidobacterium thermophilum (strain B)</name>
    <dbReference type="NCBI Taxonomy" id="981222"/>
    <lineage>
        <taxon>Bacteria</taxon>
        <taxon>Pseudomonadati</taxon>
        <taxon>Acidobacteriota</taxon>
        <taxon>Terriglobia</taxon>
        <taxon>Terriglobales</taxon>
        <taxon>Acidobacteriaceae</taxon>
        <taxon>Chloracidobacterium</taxon>
    </lineage>
</organism>
<dbReference type="InterPro" id="IPR036390">
    <property type="entry name" value="WH_DNA-bd_sf"/>
</dbReference>
<dbReference type="SUPFAM" id="SSF52540">
    <property type="entry name" value="P-loop containing nucleoside triphosphate hydrolases"/>
    <property type="match status" value="1"/>
</dbReference>
<dbReference type="Gene3D" id="1.10.10.2770">
    <property type="match status" value="1"/>
</dbReference>
<feature type="domain" description="Tr-type G" evidence="9">
    <location>
        <begin position="2"/>
        <end position="174"/>
    </location>
</feature>
<protein>
    <recommendedName>
        <fullName evidence="2">Selenocysteine-specific elongation factor</fullName>
    </recommendedName>
    <alternativeName>
        <fullName evidence="8">SelB translation factor</fullName>
    </alternativeName>
</protein>
<dbReference type="Proteomes" id="UP000006791">
    <property type="component" value="Chromosome 1"/>
</dbReference>
<evidence type="ECO:0000256" key="6">
    <source>
        <dbReference type="ARBA" id="ARBA00023134"/>
    </source>
</evidence>
<evidence type="ECO:0000256" key="8">
    <source>
        <dbReference type="ARBA" id="ARBA00031615"/>
    </source>
</evidence>
<dbReference type="GO" id="GO:0003746">
    <property type="term" value="F:translation elongation factor activity"/>
    <property type="evidence" value="ECO:0007669"/>
    <property type="project" value="UniProtKB-KW"/>
</dbReference>
<accession>G2LEF0</accession>
<dbReference type="SUPFAM" id="SSF50447">
    <property type="entry name" value="Translation proteins"/>
    <property type="match status" value="1"/>
</dbReference>
<evidence type="ECO:0000256" key="4">
    <source>
        <dbReference type="ARBA" id="ARBA00022741"/>
    </source>
</evidence>
<keyword evidence="10" id="KW-0251">Elongation factor</keyword>
<evidence type="ECO:0000256" key="7">
    <source>
        <dbReference type="ARBA" id="ARBA00025526"/>
    </source>
</evidence>
<dbReference type="KEGG" id="ctm:Cabther_A0856"/>
<evidence type="ECO:0000256" key="2">
    <source>
        <dbReference type="ARBA" id="ARBA00015953"/>
    </source>
</evidence>
<dbReference type="RefSeq" id="WP_014099351.1">
    <property type="nucleotide sequence ID" value="NC_016024.1"/>
</dbReference>
<proteinExistence type="predicted"/>
<evidence type="ECO:0000256" key="3">
    <source>
        <dbReference type="ARBA" id="ARBA00022490"/>
    </source>
</evidence>
<comment type="function">
    <text evidence="7">Translation factor necessary for the incorporation of selenocysteine into proteins. It probably replaces EF-Tu for the insertion of selenocysteine directed by the UGA codon. SelB binds GTP and GDP.</text>
</comment>
<dbReference type="GO" id="GO:0005829">
    <property type="term" value="C:cytosol"/>
    <property type="evidence" value="ECO:0007669"/>
    <property type="project" value="TreeGrafter"/>
</dbReference>
<dbReference type="InterPro" id="IPR009001">
    <property type="entry name" value="Transl_elong_EF1A/Init_IF2_C"/>
</dbReference>
<evidence type="ECO:0000256" key="5">
    <source>
        <dbReference type="ARBA" id="ARBA00022917"/>
    </source>
</evidence>
<dbReference type="InterPro" id="IPR050055">
    <property type="entry name" value="EF-Tu_GTPase"/>
</dbReference>
<keyword evidence="3" id="KW-0963">Cytoplasm</keyword>
<dbReference type="OrthoDB" id="9804504at2"/>
<dbReference type="Pfam" id="PF00009">
    <property type="entry name" value="GTP_EFTU"/>
    <property type="match status" value="1"/>
</dbReference>
<dbReference type="InterPro" id="IPR015191">
    <property type="entry name" value="SelB_WHD4"/>
</dbReference>
<dbReference type="CDD" id="cd04171">
    <property type="entry name" value="SelB"/>
    <property type="match status" value="1"/>
</dbReference>
<evidence type="ECO:0000256" key="1">
    <source>
        <dbReference type="ARBA" id="ARBA00004496"/>
    </source>
</evidence>
<dbReference type="InterPro" id="IPR031157">
    <property type="entry name" value="G_TR_CS"/>
</dbReference>
<keyword evidence="6" id="KW-0342">GTP-binding</keyword>
<dbReference type="Pfam" id="PF09107">
    <property type="entry name" value="WHD_3rd_SelB"/>
    <property type="match status" value="1"/>
</dbReference>
<dbReference type="SUPFAM" id="SSF46785">
    <property type="entry name" value="Winged helix' DNA-binding domain"/>
    <property type="match status" value="2"/>
</dbReference>